<keyword evidence="1" id="KW-0255">Endonuclease</keyword>
<proteinExistence type="predicted"/>
<dbReference type="AlphaFoldDB" id="A0A2W5GZ55"/>
<dbReference type="Proteomes" id="UP000249645">
    <property type="component" value="Unassembled WGS sequence"/>
</dbReference>
<keyword evidence="1" id="KW-0378">Hydrolase</keyword>
<reference evidence="1 2" key="1">
    <citation type="submission" date="2017-11" db="EMBL/GenBank/DDBJ databases">
        <title>Infants hospitalized years apart are colonized by the same room-sourced microbial strains.</title>
        <authorList>
            <person name="Brooks B."/>
            <person name="Olm M.R."/>
            <person name="Firek B.A."/>
            <person name="Baker R."/>
            <person name="Thomas B.C."/>
            <person name="Morowitz M.J."/>
            <person name="Banfield J.F."/>
        </authorList>
    </citation>
    <scope>NUCLEOTIDE SEQUENCE [LARGE SCALE GENOMIC DNA]</scope>
    <source>
        <strain evidence="1">S2_009_000_R2_76</strain>
    </source>
</reference>
<accession>A0A2W5GZ55</accession>
<name>A0A2W5GZ55_9SPHI</name>
<protein>
    <submittedName>
        <fullName evidence="1">AP endonuclease</fullName>
    </submittedName>
</protein>
<evidence type="ECO:0000313" key="1">
    <source>
        <dbReference type="EMBL" id="PZP48712.1"/>
    </source>
</evidence>
<dbReference type="GO" id="GO:0004519">
    <property type="term" value="F:endonuclease activity"/>
    <property type="evidence" value="ECO:0007669"/>
    <property type="project" value="UniProtKB-KW"/>
</dbReference>
<dbReference type="EMBL" id="QFOI01000151">
    <property type="protein sequence ID" value="PZP48712.1"/>
    <property type="molecule type" value="Genomic_DNA"/>
</dbReference>
<organism evidence="1 2">
    <name type="scientific">Pseudopedobacter saltans</name>
    <dbReference type="NCBI Taxonomy" id="151895"/>
    <lineage>
        <taxon>Bacteria</taxon>
        <taxon>Pseudomonadati</taxon>
        <taxon>Bacteroidota</taxon>
        <taxon>Sphingobacteriia</taxon>
        <taxon>Sphingobacteriales</taxon>
        <taxon>Sphingobacteriaceae</taxon>
        <taxon>Pseudopedobacter</taxon>
    </lineage>
</organism>
<keyword evidence="1" id="KW-0540">Nuclease</keyword>
<sequence>MKTIKGPAIFIAQFIGDKEPFNSLASIAKWASGLGYKGLQIPT</sequence>
<feature type="non-terminal residue" evidence="1">
    <location>
        <position position="43"/>
    </location>
</feature>
<gene>
    <name evidence="1" type="ORF">DI598_09590</name>
</gene>
<comment type="caution">
    <text evidence="1">The sequence shown here is derived from an EMBL/GenBank/DDBJ whole genome shotgun (WGS) entry which is preliminary data.</text>
</comment>
<evidence type="ECO:0000313" key="2">
    <source>
        <dbReference type="Proteomes" id="UP000249645"/>
    </source>
</evidence>